<feature type="transmembrane region" description="Helical" evidence="5">
    <location>
        <begin position="137"/>
        <end position="158"/>
    </location>
</feature>
<evidence type="ECO:0000256" key="1">
    <source>
        <dbReference type="ARBA" id="ARBA00004141"/>
    </source>
</evidence>
<dbReference type="AlphaFoldDB" id="A0A1X0WRV8"/>
<evidence type="ECO:0000256" key="4">
    <source>
        <dbReference type="ARBA" id="ARBA00023136"/>
    </source>
</evidence>
<keyword evidence="4 5" id="KW-0472">Membrane</keyword>
<dbReference type="Pfam" id="PF06271">
    <property type="entry name" value="RDD"/>
    <property type="match status" value="1"/>
</dbReference>
<comment type="caution">
    <text evidence="7">The sequence shown here is derived from an EMBL/GenBank/DDBJ whole genome shotgun (WGS) entry which is preliminary data.</text>
</comment>
<dbReference type="InterPro" id="IPR010432">
    <property type="entry name" value="RDD"/>
</dbReference>
<feature type="transmembrane region" description="Helical" evidence="5">
    <location>
        <begin position="29"/>
        <end position="54"/>
    </location>
</feature>
<keyword evidence="3 5" id="KW-1133">Transmembrane helix</keyword>
<evidence type="ECO:0000256" key="2">
    <source>
        <dbReference type="ARBA" id="ARBA00022692"/>
    </source>
</evidence>
<dbReference type="Proteomes" id="UP000192428">
    <property type="component" value="Unassembled WGS sequence"/>
</dbReference>
<reference evidence="7 8" key="1">
    <citation type="journal article" date="2016" name="PLoS ONE">
        <title>Comparative Genomics Analysis of Streptococcus tigurinus Strains Identifies Genetic Elements Specifically and Uniquely Present in Highly Virulent Strains.</title>
        <authorList>
            <person name="Diene S.M."/>
            <person name="Francois P."/>
            <person name="Zbinden A."/>
            <person name="Entenza J.M."/>
            <person name="Resch G."/>
        </authorList>
    </citation>
    <scope>NUCLEOTIDE SEQUENCE [LARGE SCALE GENOMIC DNA]</scope>
    <source>
        <strain evidence="7 8">AZ_8</strain>
    </source>
</reference>
<sequence length="179" mass="20545">MTKEEMMRKILAINSISFKKRMIELLFDYLFILAYLAILFLGSMLFYTIFFNGIPEFTEIQSQCLVFFTSVLPIILLFTFLDYTKNGSFGKAKAGLQLVYKKKTVQASLLRNTIKFFPWQIGHMGTIHGFYSEFDSLSIILSFLATLLAVALLVMMVFRKDKRHLGDLIAHTQVQLKGG</sequence>
<evidence type="ECO:0000259" key="6">
    <source>
        <dbReference type="Pfam" id="PF06271"/>
    </source>
</evidence>
<proteinExistence type="predicted"/>
<dbReference type="EMBL" id="LNVF01000001">
    <property type="protein sequence ID" value="ORJ29488.1"/>
    <property type="molecule type" value="Genomic_DNA"/>
</dbReference>
<evidence type="ECO:0000256" key="3">
    <source>
        <dbReference type="ARBA" id="ARBA00022989"/>
    </source>
</evidence>
<feature type="domain" description="RDD" evidence="6">
    <location>
        <begin position="18"/>
        <end position="170"/>
    </location>
</feature>
<gene>
    <name evidence="7" type="ORF">ATE34_05090</name>
</gene>
<keyword evidence="2 5" id="KW-0812">Transmembrane</keyword>
<accession>A0A1X0WRV8</accession>
<evidence type="ECO:0000256" key="5">
    <source>
        <dbReference type="SAM" id="Phobius"/>
    </source>
</evidence>
<name>A0A1X0WRV8_STROR</name>
<protein>
    <submittedName>
        <fullName evidence="7">RDD family protein</fullName>
    </submittedName>
</protein>
<evidence type="ECO:0000313" key="7">
    <source>
        <dbReference type="EMBL" id="ORJ29488.1"/>
    </source>
</evidence>
<comment type="subcellular location">
    <subcellularLocation>
        <location evidence="1">Membrane</location>
        <topology evidence="1">Multi-pass membrane protein</topology>
    </subcellularLocation>
</comment>
<organism evidence="7 8">
    <name type="scientific">Streptococcus oralis subsp. tigurinus</name>
    <dbReference type="NCBI Taxonomy" id="1077464"/>
    <lineage>
        <taxon>Bacteria</taxon>
        <taxon>Bacillati</taxon>
        <taxon>Bacillota</taxon>
        <taxon>Bacilli</taxon>
        <taxon>Lactobacillales</taxon>
        <taxon>Streptococcaceae</taxon>
        <taxon>Streptococcus</taxon>
    </lineage>
</organism>
<feature type="transmembrane region" description="Helical" evidence="5">
    <location>
        <begin position="60"/>
        <end position="81"/>
    </location>
</feature>
<dbReference type="GO" id="GO:0016020">
    <property type="term" value="C:membrane"/>
    <property type="evidence" value="ECO:0007669"/>
    <property type="project" value="UniProtKB-SubCell"/>
</dbReference>
<evidence type="ECO:0000313" key="8">
    <source>
        <dbReference type="Proteomes" id="UP000192428"/>
    </source>
</evidence>